<evidence type="ECO:0000256" key="1">
    <source>
        <dbReference type="SAM" id="MobiDB-lite"/>
    </source>
</evidence>
<dbReference type="EMBL" id="CAJVQB010036572">
    <property type="protein sequence ID" value="CAG8824156.1"/>
    <property type="molecule type" value="Genomic_DNA"/>
</dbReference>
<proteinExistence type="predicted"/>
<name>A0ABN7WAN2_GIGMA</name>
<gene>
    <name evidence="2" type="ORF">GMARGA_LOCUS28510</name>
</gene>
<feature type="region of interest" description="Disordered" evidence="1">
    <location>
        <begin position="156"/>
        <end position="176"/>
    </location>
</feature>
<accession>A0ABN7WAN2</accession>
<feature type="non-terminal residue" evidence="2">
    <location>
        <position position="176"/>
    </location>
</feature>
<feature type="non-terminal residue" evidence="2">
    <location>
        <position position="1"/>
    </location>
</feature>
<organism evidence="2 3">
    <name type="scientific">Gigaspora margarita</name>
    <dbReference type="NCBI Taxonomy" id="4874"/>
    <lineage>
        <taxon>Eukaryota</taxon>
        <taxon>Fungi</taxon>
        <taxon>Fungi incertae sedis</taxon>
        <taxon>Mucoromycota</taxon>
        <taxon>Glomeromycotina</taxon>
        <taxon>Glomeromycetes</taxon>
        <taxon>Diversisporales</taxon>
        <taxon>Gigasporaceae</taxon>
        <taxon>Gigaspora</taxon>
    </lineage>
</organism>
<sequence>KQVEMDIDRKTKQSEVRDYEEVDQVSEVQNEKKLDLLVERKKEVFQEQTRQTEVLYYDTKLKWLLENEEDNNKQDRSFQKEKEIHEVCNEKQEEVCRKQKQQINEQDIQEVRKKYKVLKEESEKTEEDLASTKSIKAIILSLMSDIKTKLYEEIKKANRQKEGSKRENSEDSNIEK</sequence>
<dbReference type="Proteomes" id="UP000789901">
    <property type="component" value="Unassembled WGS sequence"/>
</dbReference>
<evidence type="ECO:0000313" key="2">
    <source>
        <dbReference type="EMBL" id="CAG8824156.1"/>
    </source>
</evidence>
<protein>
    <submittedName>
        <fullName evidence="2">45679_t:CDS:1</fullName>
    </submittedName>
</protein>
<keyword evidence="3" id="KW-1185">Reference proteome</keyword>
<evidence type="ECO:0000313" key="3">
    <source>
        <dbReference type="Proteomes" id="UP000789901"/>
    </source>
</evidence>
<reference evidence="2 3" key="1">
    <citation type="submission" date="2021-06" db="EMBL/GenBank/DDBJ databases">
        <authorList>
            <person name="Kallberg Y."/>
            <person name="Tangrot J."/>
            <person name="Rosling A."/>
        </authorList>
    </citation>
    <scope>NUCLEOTIDE SEQUENCE [LARGE SCALE GENOMIC DNA]</scope>
    <source>
        <strain evidence="2 3">120-4 pot B 10/14</strain>
    </source>
</reference>
<comment type="caution">
    <text evidence="2">The sequence shown here is derived from an EMBL/GenBank/DDBJ whole genome shotgun (WGS) entry which is preliminary data.</text>
</comment>